<dbReference type="InterPro" id="IPR024747">
    <property type="entry name" value="Pyridox_Oxase-rel"/>
</dbReference>
<dbReference type="Pfam" id="PF12900">
    <property type="entry name" value="Pyridox_ox_2"/>
    <property type="match status" value="1"/>
</dbReference>
<evidence type="ECO:0000313" key="1">
    <source>
        <dbReference type="EMBL" id="SEQ52466.1"/>
    </source>
</evidence>
<dbReference type="InterPro" id="IPR012349">
    <property type="entry name" value="Split_barrel_FMN-bd"/>
</dbReference>
<proteinExistence type="predicted"/>
<gene>
    <name evidence="1" type="ORF">SAMN03080615_01836</name>
</gene>
<dbReference type="PANTHER" id="PTHR34071">
    <property type="entry name" value="5-NITROIMIDAZOLE ANTIBIOTICS RESISTANCE PROTEIN, NIMA-FAMILY-RELATED PROTEIN-RELATED"/>
    <property type="match status" value="1"/>
</dbReference>
<protein>
    <submittedName>
        <fullName evidence="1">Nitroimidazol reductase NimA, pyridoxamine 5'-phosphate oxidase superfamily</fullName>
    </submittedName>
</protein>
<keyword evidence="2" id="KW-1185">Reference proteome</keyword>
<dbReference type="SUPFAM" id="SSF50475">
    <property type="entry name" value="FMN-binding split barrel"/>
    <property type="match status" value="1"/>
</dbReference>
<dbReference type="STRING" id="355243.SAMN03080615_01836"/>
<dbReference type="Proteomes" id="UP000198749">
    <property type="component" value="Unassembled WGS sequence"/>
</dbReference>
<reference evidence="2" key="1">
    <citation type="submission" date="2016-10" db="EMBL/GenBank/DDBJ databases">
        <authorList>
            <person name="Varghese N."/>
            <person name="Submissions S."/>
        </authorList>
    </citation>
    <scope>NUCLEOTIDE SEQUENCE [LARGE SCALE GENOMIC DNA]</scope>
    <source>
        <strain evidence="2">DSM 18887</strain>
    </source>
</reference>
<dbReference type="RefSeq" id="WP_175483491.1">
    <property type="nucleotide sequence ID" value="NZ_AP025284.1"/>
</dbReference>
<dbReference type="AlphaFoldDB" id="A0A1H9GQU1"/>
<organism evidence="1 2">
    <name type="scientific">Amphritea atlantica</name>
    <dbReference type="NCBI Taxonomy" id="355243"/>
    <lineage>
        <taxon>Bacteria</taxon>
        <taxon>Pseudomonadati</taxon>
        <taxon>Pseudomonadota</taxon>
        <taxon>Gammaproteobacteria</taxon>
        <taxon>Oceanospirillales</taxon>
        <taxon>Oceanospirillaceae</taxon>
        <taxon>Amphritea</taxon>
    </lineage>
</organism>
<accession>A0A1H9GQU1</accession>
<dbReference type="EMBL" id="FOGB01000004">
    <property type="protein sequence ID" value="SEQ52466.1"/>
    <property type="molecule type" value="Genomic_DNA"/>
</dbReference>
<name>A0A1H9GQU1_9GAMM</name>
<evidence type="ECO:0000313" key="2">
    <source>
        <dbReference type="Proteomes" id="UP000198749"/>
    </source>
</evidence>
<sequence>MSEIKVTERTRVKRGRKIANYDRDTIYSILDEAWVCNIGVSRDGQAMVQPTSHWRIGNELFLHGSVKNGLFQQVMKGETACITLFLLDGLVFARSAYHHSVNFRSVVVYAKGRLVEDPQEKRQALDAMLDKYSPGRSAEARPPNNIEMKATAVFAFPIEEVSAKIRVGGPNEEPEDMALDIWAGVKPVVSVVGELIPD</sequence>
<dbReference type="Gene3D" id="2.30.110.10">
    <property type="entry name" value="Electron Transport, Fmn-binding Protein, Chain A"/>
    <property type="match status" value="1"/>
</dbReference>
<dbReference type="PANTHER" id="PTHR34071:SF2">
    <property type="entry name" value="FLAVIN-NUCLEOTIDE-BINDING PROTEIN"/>
    <property type="match status" value="1"/>
</dbReference>